<dbReference type="GO" id="GO:0046872">
    <property type="term" value="F:metal ion binding"/>
    <property type="evidence" value="ECO:0007669"/>
    <property type="project" value="UniProtKB-KW"/>
</dbReference>
<gene>
    <name evidence="7" type="ORF">IPP15_18740</name>
</gene>
<reference evidence="7 8" key="1">
    <citation type="submission" date="2020-10" db="EMBL/GenBank/DDBJ databases">
        <title>Connecting structure to function with the recovery of over 1000 high-quality activated sludge metagenome-assembled genomes encoding full-length rRNA genes using long-read sequencing.</title>
        <authorList>
            <person name="Singleton C.M."/>
            <person name="Petriglieri F."/>
            <person name="Kristensen J.M."/>
            <person name="Kirkegaard R.H."/>
            <person name="Michaelsen T.Y."/>
            <person name="Andersen M.H."/>
            <person name="Karst S.M."/>
            <person name="Dueholm M.S."/>
            <person name="Nielsen P.H."/>
            <person name="Albertsen M."/>
        </authorList>
    </citation>
    <scope>NUCLEOTIDE SEQUENCE [LARGE SCALE GENOMIC DNA]</scope>
    <source>
        <strain evidence="7">Ribe_18-Q3-R11-54_MAXAC.273</strain>
    </source>
</reference>
<comment type="similarity">
    <text evidence="2 6">Belongs to the FPP/GGPP synthase family.</text>
</comment>
<comment type="cofactor">
    <cofactor evidence="1">
        <name>Mg(2+)</name>
        <dbReference type="ChEBI" id="CHEBI:18420"/>
    </cofactor>
</comment>
<evidence type="ECO:0000256" key="4">
    <source>
        <dbReference type="ARBA" id="ARBA00022723"/>
    </source>
</evidence>
<dbReference type="PROSITE" id="PS00444">
    <property type="entry name" value="POLYPRENYL_SYNTHASE_2"/>
    <property type="match status" value="1"/>
</dbReference>
<evidence type="ECO:0000256" key="6">
    <source>
        <dbReference type="RuleBase" id="RU004466"/>
    </source>
</evidence>
<dbReference type="InterPro" id="IPR033749">
    <property type="entry name" value="Polyprenyl_synt_CS"/>
</dbReference>
<dbReference type="EMBL" id="JADKGY010000029">
    <property type="protein sequence ID" value="MBK9984374.1"/>
    <property type="molecule type" value="Genomic_DNA"/>
</dbReference>
<dbReference type="PROSITE" id="PS00723">
    <property type="entry name" value="POLYPRENYL_SYNTHASE_1"/>
    <property type="match status" value="1"/>
</dbReference>
<dbReference type="SUPFAM" id="SSF48576">
    <property type="entry name" value="Terpenoid synthases"/>
    <property type="match status" value="1"/>
</dbReference>
<dbReference type="Gene3D" id="1.10.600.10">
    <property type="entry name" value="Farnesyl Diphosphate Synthase"/>
    <property type="match status" value="1"/>
</dbReference>
<dbReference type="GO" id="GO:0004659">
    <property type="term" value="F:prenyltransferase activity"/>
    <property type="evidence" value="ECO:0007669"/>
    <property type="project" value="InterPro"/>
</dbReference>
<proteinExistence type="inferred from homology"/>
<dbReference type="CDD" id="cd00685">
    <property type="entry name" value="Trans_IPPS_HT"/>
    <property type="match status" value="1"/>
</dbReference>
<dbReference type="SFLD" id="SFLDG01017">
    <property type="entry name" value="Polyprenyl_Transferase_Like"/>
    <property type="match status" value="1"/>
</dbReference>
<keyword evidence="5" id="KW-0460">Magnesium</keyword>
<evidence type="ECO:0000313" key="7">
    <source>
        <dbReference type="EMBL" id="MBK9984374.1"/>
    </source>
</evidence>
<evidence type="ECO:0000313" key="8">
    <source>
        <dbReference type="Proteomes" id="UP000808337"/>
    </source>
</evidence>
<protein>
    <submittedName>
        <fullName evidence="7">Polyprenyl synthetase family protein</fullName>
    </submittedName>
</protein>
<organism evidence="7 8">
    <name type="scientific">Candidatus Opimibacter skivensis</name>
    <dbReference type="NCBI Taxonomy" id="2982028"/>
    <lineage>
        <taxon>Bacteria</taxon>
        <taxon>Pseudomonadati</taxon>
        <taxon>Bacteroidota</taxon>
        <taxon>Saprospiria</taxon>
        <taxon>Saprospirales</taxon>
        <taxon>Saprospiraceae</taxon>
        <taxon>Candidatus Opimibacter</taxon>
    </lineage>
</organism>
<evidence type="ECO:0000256" key="2">
    <source>
        <dbReference type="ARBA" id="ARBA00006706"/>
    </source>
</evidence>
<dbReference type="InterPro" id="IPR000092">
    <property type="entry name" value="Polyprenyl_synt"/>
</dbReference>
<evidence type="ECO:0000256" key="5">
    <source>
        <dbReference type="ARBA" id="ARBA00022842"/>
    </source>
</evidence>
<dbReference type="SFLD" id="SFLDS00005">
    <property type="entry name" value="Isoprenoid_Synthase_Type_I"/>
    <property type="match status" value="1"/>
</dbReference>
<dbReference type="PANTHER" id="PTHR12001">
    <property type="entry name" value="GERANYLGERANYL PYROPHOSPHATE SYNTHASE"/>
    <property type="match status" value="1"/>
</dbReference>
<dbReference type="Proteomes" id="UP000808337">
    <property type="component" value="Unassembled WGS sequence"/>
</dbReference>
<accession>A0A9D7SYB3</accession>
<comment type="caution">
    <text evidence="7">The sequence shown here is derived from an EMBL/GenBank/DDBJ whole genome shotgun (WGS) entry which is preliminary data.</text>
</comment>
<dbReference type="PANTHER" id="PTHR12001:SF85">
    <property type="entry name" value="SHORT CHAIN ISOPRENYL DIPHOSPHATE SYNTHASE"/>
    <property type="match status" value="1"/>
</dbReference>
<evidence type="ECO:0000256" key="3">
    <source>
        <dbReference type="ARBA" id="ARBA00022679"/>
    </source>
</evidence>
<evidence type="ECO:0000256" key="1">
    <source>
        <dbReference type="ARBA" id="ARBA00001946"/>
    </source>
</evidence>
<keyword evidence="4" id="KW-0479">Metal-binding</keyword>
<dbReference type="Pfam" id="PF00348">
    <property type="entry name" value="polyprenyl_synt"/>
    <property type="match status" value="1"/>
</dbReference>
<name>A0A9D7SYB3_9BACT</name>
<dbReference type="GO" id="GO:0008299">
    <property type="term" value="P:isoprenoid biosynthetic process"/>
    <property type="evidence" value="ECO:0007669"/>
    <property type="project" value="InterPro"/>
</dbReference>
<dbReference type="InterPro" id="IPR008949">
    <property type="entry name" value="Isoprenoid_synthase_dom_sf"/>
</dbReference>
<sequence length="324" mass="36347">MSQLDYASLAKTFEIYLEDHQLKGDPDTLYAPIRYINRMGGKRIRPVFLLMAYNQWHEDISPALPAALALEYFHNFSLMHDDIMDEAALRRGIETVHIKFGRNLAILSGDAMLIKCFELLLEAGRKNNTGSAICSAMSSAALIICEGQQMDMDFEHFDSPSEKDYIEMIRRKTACLLGTCLKIGSLLAGASAEVADILYKYGENIGIAFQVRDDILDVFGDSKLTGKQTGGDILRGKKNFLYVHAYNSLSSSEQDNFTKAYTAASSTGDINFILEKYKSLNVETYANQIQQHYFKQAVESIDSLSFLNISTLKSFSNDLMSRDH</sequence>
<dbReference type="AlphaFoldDB" id="A0A9D7SYB3"/>
<keyword evidence="3 6" id="KW-0808">Transferase</keyword>